<keyword evidence="1" id="KW-0472">Membrane</keyword>
<keyword evidence="1" id="KW-1133">Transmembrane helix</keyword>
<organism evidence="3 4">
    <name type="scientific">Croceicoccus esteveae</name>
    <dbReference type="NCBI Taxonomy" id="3075597"/>
    <lineage>
        <taxon>Bacteria</taxon>
        <taxon>Pseudomonadati</taxon>
        <taxon>Pseudomonadota</taxon>
        <taxon>Alphaproteobacteria</taxon>
        <taxon>Sphingomonadales</taxon>
        <taxon>Erythrobacteraceae</taxon>
        <taxon>Croceicoccus</taxon>
    </lineage>
</organism>
<dbReference type="RefSeq" id="WP_311340745.1">
    <property type="nucleotide sequence ID" value="NZ_JAVRHS010000005.1"/>
</dbReference>
<keyword evidence="4" id="KW-1185">Reference proteome</keyword>
<protein>
    <submittedName>
        <fullName evidence="3">Extensin family protein</fullName>
    </submittedName>
</protein>
<proteinExistence type="predicted"/>
<feature type="transmembrane region" description="Helical" evidence="1">
    <location>
        <begin position="37"/>
        <end position="57"/>
    </location>
</feature>
<evidence type="ECO:0000313" key="3">
    <source>
        <dbReference type="EMBL" id="MDT0576176.1"/>
    </source>
</evidence>
<dbReference type="EMBL" id="JAVRHS010000005">
    <property type="protein sequence ID" value="MDT0576176.1"/>
    <property type="molecule type" value="Genomic_DNA"/>
</dbReference>
<dbReference type="Proteomes" id="UP001259803">
    <property type="component" value="Unassembled WGS sequence"/>
</dbReference>
<name>A0ABU2ZHT9_9SPHN</name>
<comment type="caution">
    <text evidence="3">The sequence shown here is derived from an EMBL/GenBank/DDBJ whole genome shotgun (WGS) entry which is preliminary data.</text>
</comment>
<feature type="domain" description="Extensin-like C-terminal" evidence="2">
    <location>
        <begin position="83"/>
        <end position="257"/>
    </location>
</feature>
<evidence type="ECO:0000256" key="1">
    <source>
        <dbReference type="SAM" id="Phobius"/>
    </source>
</evidence>
<evidence type="ECO:0000313" key="4">
    <source>
        <dbReference type="Proteomes" id="UP001259803"/>
    </source>
</evidence>
<keyword evidence="1" id="KW-0812">Transmembrane</keyword>
<accession>A0ABU2ZHT9</accession>
<evidence type="ECO:0000259" key="2">
    <source>
        <dbReference type="Pfam" id="PF06904"/>
    </source>
</evidence>
<dbReference type="Pfam" id="PF06904">
    <property type="entry name" value="Extensin-like_C"/>
    <property type="match status" value="1"/>
</dbReference>
<sequence length="257" mass="27761">MTEVPLRRRAAAARFRDLCGTRDRCGNAMRPVRSVTALLVQPLLLLVMPVLLILVLAGCSGGRSVRVAGQQEAMSSNSPQARQCRAQLAQSGVAFTQAQDLSAGQGCDSVGAVYLQSLPSDTGRMMLANLDRVACPLADSFSRWARYGVNRAAEQILGSPVSRIETFGSYSCRNVAGTTRRSAHALAEAIDISAFVLVDGRRISVLQGWNGSEAERRFLRTVHASACKRFATVLSPDYNAAHRDHLHVEAGSGRFCR</sequence>
<reference evidence="3 4" key="1">
    <citation type="submission" date="2023-09" db="EMBL/GenBank/DDBJ databases">
        <authorList>
            <person name="Rey-Velasco X."/>
        </authorList>
    </citation>
    <scope>NUCLEOTIDE SEQUENCE [LARGE SCALE GENOMIC DNA]</scope>
    <source>
        <strain evidence="3 4">F390</strain>
    </source>
</reference>
<dbReference type="InterPro" id="IPR009683">
    <property type="entry name" value="Extensin-like_C"/>
</dbReference>
<gene>
    <name evidence="3" type="ORF">RM533_08255</name>
</gene>